<accession>A0A239YRT3</accession>
<organism evidence="4 5">
    <name type="scientific">Mammaliicoccus stepanovicii</name>
    <dbReference type="NCBI Taxonomy" id="643214"/>
    <lineage>
        <taxon>Bacteria</taxon>
        <taxon>Bacillati</taxon>
        <taxon>Bacillota</taxon>
        <taxon>Bacilli</taxon>
        <taxon>Bacillales</taxon>
        <taxon>Staphylococcaceae</taxon>
        <taxon>Mammaliicoccus</taxon>
    </lineage>
</organism>
<dbReference type="SUPFAM" id="SSF55729">
    <property type="entry name" value="Acyl-CoA N-acyltransferases (Nat)"/>
    <property type="match status" value="1"/>
</dbReference>
<dbReference type="Pfam" id="PF00583">
    <property type="entry name" value="Acetyltransf_1"/>
    <property type="match status" value="1"/>
</dbReference>
<evidence type="ECO:0000256" key="2">
    <source>
        <dbReference type="ARBA" id="ARBA00023315"/>
    </source>
</evidence>
<sequence>MIRKATKNDAKYIKHLIYIIWSDMELPIVVENDKNTILNVIEQSIVEGNHRNNYQNIHIYEEDGEVAGFINCCPGDIELTLESNWKDINFVDSFKLEGTPLPEKEADDGDLYIESVAVFSKFRGKGIATKLINYVFEFAHLQGFEQVSLNCELDNKGAMKLYEKLGFKPSYTKILSGHDYQYLIKKI</sequence>
<protein>
    <submittedName>
        <fullName evidence="4">GNAT family acetyltransferase</fullName>
    </submittedName>
</protein>
<dbReference type="Proteomes" id="UP000242084">
    <property type="component" value="Chromosome 1"/>
</dbReference>
<dbReference type="InterPro" id="IPR051556">
    <property type="entry name" value="N-term/lysine_N-AcTrnsfr"/>
</dbReference>
<dbReference type="OrthoDB" id="5319888at2"/>
<feature type="domain" description="N-acetyltransferase" evidence="3">
    <location>
        <begin position="1"/>
        <end position="187"/>
    </location>
</feature>
<keyword evidence="1 4" id="KW-0808">Transferase</keyword>
<reference evidence="4 5" key="1">
    <citation type="submission" date="2017-06" db="EMBL/GenBank/DDBJ databases">
        <authorList>
            <consortium name="Pathogen Informatics"/>
        </authorList>
    </citation>
    <scope>NUCLEOTIDE SEQUENCE [LARGE SCALE GENOMIC DNA]</scope>
    <source>
        <strain evidence="4 5">NCTC13839</strain>
    </source>
</reference>
<evidence type="ECO:0000313" key="4">
    <source>
        <dbReference type="EMBL" id="SNV61086.1"/>
    </source>
</evidence>
<dbReference type="PANTHER" id="PTHR42919">
    <property type="entry name" value="N-ALPHA-ACETYLTRANSFERASE"/>
    <property type="match status" value="1"/>
</dbReference>
<dbReference type="KEGG" id="sste:SAMEA4384403_0724"/>
<proteinExistence type="predicted"/>
<dbReference type="Gene3D" id="3.40.630.30">
    <property type="match status" value="1"/>
</dbReference>
<dbReference type="PROSITE" id="PS51186">
    <property type="entry name" value="GNAT"/>
    <property type="match status" value="1"/>
</dbReference>
<dbReference type="CDD" id="cd04301">
    <property type="entry name" value="NAT_SF"/>
    <property type="match status" value="1"/>
</dbReference>
<evidence type="ECO:0000313" key="5">
    <source>
        <dbReference type="Proteomes" id="UP000242084"/>
    </source>
</evidence>
<dbReference type="InterPro" id="IPR000182">
    <property type="entry name" value="GNAT_dom"/>
</dbReference>
<keyword evidence="5" id="KW-1185">Reference proteome</keyword>
<evidence type="ECO:0000256" key="1">
    <source>
        <dbReference type="ARBA" id="ARBA00022679"/>
    </source>
</evidence>
<dbReference type="AlphaFoldDB" id="A0A239YRT3"/>
<dbReference type="InterPro" id="IPR016181">
    <property type="entry name" value="Acyl_CoA_acyltransferase"/>
</dbReference>
<dbReference type="PANTHER" id="PTHR42919:SF8">
    <property type="entry name" value="N-ALPHA-ACETYLTRANSFERASE 50"/>
    <property type="match status" value="1"/>
</dbReference>
<name>A0A239YRT3_9STAP</name>
<dbReference type="EMBL" id="LT906462">
    <property type="protein sequence ID" value="SNV61086.1"/>
    <property type="molecule type" value="Genomic_DNA"/>
</dbReference>
<dbReference type="RefSeq" id="WP_095086840.1">
    <property type="nucleotide sequence ID" value="NZ_BMDM01000006.1"/>
</dbReference>
<gene>
    <name evidence="4" type="ORF">SAMEA4384403_00724</name>
</gene>
<keyword evidence="2" id="KW-0012">Acyltransferase</keyword>
<dbReference type="GO" id="GO:0016747">
    <property type="term" value="F:acyltransferase activity, transferring groups other than amino-acyl groups"/>
    <property type="evidence" value="ECO:0007669"/>
    <property type="project" value="InterPro"/>
</dbReference>
<evidence type="ECO:0000259" key="3">
    <source>
        <dbReference type="PROSITE" id="PS51186"/>
    </source>
</evidence>